<evidence type="ECO:0000256" key="3">
    <source>
        <dbReference type="ARBA" id="ARBA00023237"/>
    </source>
</evidence>
<dbReference type="SUPFAM" id="SSF74653">
    <property type="entry name" value="TolA/TonB C-terminal domain"/>
    <property type="match status" value="1"/>
</dbReference>
<feature type="chain" id="PRO_5045304827" evidence="4">
    <location>
        <begin position="23"/>
        <end position="219"/>
    </location>
</feature>
<keyword evidence="4" id="KW-0732">Signal</keyword>
<name>A0ABX7SMB1_9CAUL</name>
<evidence type="ECO:0000256" key="2">
    <source>
        <dbReference type="ARBA" id="ARBA00023136"/>
    </source>
</evidence>
<keyword evidence="3" id="KW-0998">Cell outer membrane</keyword>
<proteinExistence type="predicted"/>
<sequence length="219" mass="23253">MRLPRRWLLGLVALIAIVQADAGRAEADGAREFELRAQPLDQALAAFSVSTGLQMLYDSSLAAGRRSSPVSGRMRSREALALMLAGTGLTARFTPAGAVVIYAGSTSAVTLNPITATAAPIIGRSGANAEARAYAEAVQRQTVEALRRDAVLSGGDYALSVRLWVAGDGATRRVEVLNGSGEAGRDAEFLTLASTLRFPAPPPDLPQPMRIEFRVRQRH</sequence>
<dbReference type="Gene3D" id="3.30.1150.10">
    <property type="match status" value="1"/>
</dbReference>
<reference evidence="6 7" key="1">
    <citation type="submission" date="2020-09" db="EMBL/GenBank/DDBJ databases">
        <title>Brevundimonas sp. LVF1 isolated from an oligotrophic pond in Goettingen, Germany.</title>
        <authorList>
            <person name="Friedrich I."/>
            <person name="Klassen A."/>
            <person name="Neubauer H."/>
            <person name="Schneider D."/>
            <person name="Hertel R."/>
            <person name="Daniel R."/>
        </authorList>
    </citation>
    <scope>NUCLEOTIDE SEQUENCE [LARGE SCALE GENOMIC DNA]</scope>
    <source>
        <strain evidence="6 7">LVF1</strain>
    </source>
</reference>
<evidence type="ECO:0000256" key="4">
    <source>
        <dbReference type="SAM" id="SignalP"/>
    </source>
</evidence>
<evidence type="ECO:0000313" key="6">
    <source>
        <dbReference type="EMBL" id="QTC88648.1"/>
    </source>
</evidence>
<dbReference type="EMBL" id="CP062006">
    <property type="protein sequence ID" value="QTC88648.1"/>
    <property type="molecule type" value="Genomic_DNA"/>
</dbReference>
<feature type="signal peptide" evidence="4">
    <location>
        <begin position="1"/>
        <end position="22"/>
    </location>
</feature>
<accession>A0ABX7SMB1</accession>
<dbReference type="Gene3D" id="3.55.50.30">
    <property type="match status" value="1"/>
</dbReference>
<keyword evidence="7" id="KW-1185">Reference proteome</keyword>
<gene>
    <name evidence="6" type="ORF">IFE19_04565</name>
</gene>
<keyword evidence="1" id="KW-0813">Transport</keyword>
<keyword evidence="2" id="KW-0472">Membrane</keyword>
<dbReference type="Pfam" id="PF07660">
    <property type="entry name" value="STN"/>
    <property type="match status" value="1"/>
</dbReference>
<evidence type="ECO:0000259" key="5">
    <source>
        <dbReference type="SMART" id="SM00965"/>
    </source>
</evidence>
<dbReference type="RefSeq" id="WP_207826089.1">
    <property type="nucleotide sequence ID" value="NZ_CP062006.1"/>
</dbReference>
<dbReference type="SMART" id="SM00965">
    <property type="entry name" value="STN"/>
    <property type="match status" value="1"/>
</dbReference>
<dbReference type="Proteomes" id="UP000663942">
    <property type="component" value="Chromosome"/>
</dbReference>
<evidence type="ECO:0000313" key="7">
    <source>
        <dbReference type="Proteomes" id="UP000663942"/>
    </source>
</evidence>
<dbReference type="InterPro" id="IPR011662">
    <property type="entry name" value="Secretin/TonB_short_N"/>
</dbReference>
<feature type="domain" description="Secretin/TonB short N-terminal" evidence="5">
    <location>
        <begin position="53"/>
        <end position="104"/>
    </location>
</feature>
<evidence type="ECO:0000256" key="1">
    <source>
        <dbReference type="ARBA" id="ARBA00022448"/>
    </source>
</evidence>
<organism evidence="6 7">
    <name type="scientific">Brevundimonas pondensis</name>
    <dbReference type="NCBI Taxonomy" id="2774189"/>
    <lineage>
        <taxon>Bacteria</taxon>
        <taxon>Pseudomonadati</taxon>
        <taxon>Pseudomonadota</taxon>
        <taxon>Alphaproteobacteria</taxon>
        <taxon>Caulobacterales</taxon>
        <taxon>Caulobacteraceae</taxon>
        <taxon>Brevundimonas</taxon>
    </lineage>
</organism>
<protein>
    <submittedName>
        <fullName evidence="6">Secretin and TonB N-terminal domain-containing protein</fullName>
    </submittedName>
</protein>